<feature type="non-terminal residue" evidence="1">
    <location>
        <position position="1"/>
    </location>
</feature>
<accession>A0A382QIF8</accession>
<reference evidence="1" key="1">
    <citation type="submission" date="2018-05" db="EMBL/GenBank/DDBJ databases">
        <authorList>
            <person name="Lanie J.A."/>
            <person name="Ng W.-L."/>
            <person name="Kazmierczak K.M."/>
            <person name="Andrzejewski T.M."/>
            <person name="Davidsen T.M."/>
            <person name="Wayne K.J."/>
            <person name="Tettelin H."/>
            <person name="Glass J.I."/>
            <person name="Rusch D."/>
            <person name="Podicherti R."/>
            <person name="Tsui H.-C.T."/>
            <person name="Winkler M.E."/>
        </authorList>
    </citation>
    <scope>NUCLEOTIDE SEQUENCE</scope>
</reference>
<proteinExistence type="predicted"/>
<dbReference type="AlphaFoldDB" id="A0A382QIF8"/>
<gene>
    <name evidence="1" type="ORF">METZ01_LOCUS338153</name>
</gene>
<organism evidence="1">
    <name type="scientific">marine metagenome</name>
    <dbReference type="NCBI Taxonomy" id="408172"/>
    <lineage>
        <taxon>unclassified sequences</taxon>
        <taxon>metagenomes</taxon>
        <taxon>ecological metagenomes</taxon>
    </lineage>
</organism>
<sequence length="41" mass="4523">VQLAPHGFLSSCLFKLHGDACPNLFPQPLVHLLQQVRLITA</sequence>
<evidence type="ECO:0000313" key="1">
    <source>
        <dbReference type="EMBL" id="SVC85299.1"/>
    </source>
</evidence>
<protein>
    <submittedName>
        <fullName evidence="1">Uncharacterized protein</fullName>
    </submittedName>
</protein>
<dbReference type="EMBL" id="UINC01114763">
    <property type="protein sequence ID" value="SVC85299.1"/>
    <property type="molecule type" value="Genomic_DNA"/>
</dbReference>
<name>A0A382QIF8_9ZZZZ</name>